<dbReference type="OrthoDB" id="355208at2"/>
<sequence length="95" mass="10124">MLTSRRKALTDGSSWRGSLNEDNQADSASIALDRSSSWELTANSYVTSISDKDASFANIKSNGHNIYYDASQNSALAGRTIDLPGGGKLLPQTKG</sequence>
<feature type="compositionally biased region" description="Polar residues" evidence="1">
    <location>
        <begin position="11"/>
        <end position="27"/>
    </location>
</feature>
<evidence type="ECO:0000313" key="3">
    <source>
        <dbReference type="Proteomes" id="UP000095546"/>
    </source>
</evidence>
<evidence type="ECO:0000313" key="2">
    <source>
        <dbReference type="EMBL" id="CUN49964.1"/>
    </source>
</evidence>
<keyword evidence="3" id="KW-1185">Reference proteome</keyword>
<feature type="region of interest" description="Disordered" evidence="1">
    <location>
        <begin position="1"/>
        <end position="28"/>
    </location>
</feature>
<accession>A0A173XE74</accession>
<dbReference type="EMBL" id="CYYU01000002">
    <property type="protein sequence ID" value="CUN49964.1"/>
    <property type="molecule type" value="Genomic_DNA"/>
</dbReference>
<gene>
    <name evidence="2" type="ORF">ERS852385_00595</name>
</gene>
<dbReference type="AlphaFoldDB" id="A0A173XE74"/>
<organism evidence="2 3">
    <name type="scientific">Mitsuokella jalaludinii</name>
    <dbReference type="NCBI Taxonomy" id="187979"/>
    <lineage>
        <taxon>Bacteria</taxon>
        <taxon>Bacillati</taxon>
        <taxon>Bacillota</taxon>
        <taxon>Negativicutes</taxon>
        <taxon>Selenomonadales</taxon>
        <taxon>Selenomonadaceae</taxon>
        <taxon>Mitsuokella</taxon>
    </lineage>
</organism>
<dbReference type="Proteomes" id="UP000095546">
    <property type="component" value="Unassembled WGS sequence"/>
</dbReference>
<dbReference type="eggNOG" id="ENOG502ZB4Q">
    <property type="taxonomic scope" value="Bacteria"/>
</dbReference>
<proteinExistence type="predicted"/>
<dbReference type="RefSeq" id="WP_055160522.1">
    <property type="nucleotide sequence ID" value="NZ_CABIWZ010000002.1"/>
</dbReference>
<dbReference type="STRING" id="187979.ERS852385_00595"/>
<evidence type="ECO:0000256" key="1">
    <source>
        <dbReference type="SAM" id="MobiDB-lite"/>
    </source>
</evidence>
<protein>
    <submittedName>
        <fullName evidence="2">Uncharacterized protein</fullName>
    </submittedName>
</protein>
<reference evidence="2 3" key="1">
    <citation type="submission" date="2015-09" db="EMBL/GenBank/DDBJ databases">
        <authorList>
            <consortium name="Pathogen Informatics"/>
        </authorList>
    </citation>
    <scope>NUCLEOTIDE SEQUENCE [LARGE SCALE GENOMIC DNA]</scope>
    <source>
        <strain evidence="2 3">2789STDY5608828</strain>
    </source>
</reference>
<name>A0A173XE74_9FIRM</name>